<dbReference type="GO" id="GO:0006412">
    <property type="term" value="P:translation"/>
    <property type="evidence" value="ECO:0007669"/>
    <property type="project" value="UniProtKB-UniRule"/>
</dbReference>
<dbReference type="PATRIC" id="fig|45074.5.peg.1854"/>
<dbReference type="AlphaFoldDB" id="A0A0W0Z1Q0"/>
<reference evidence="6 7" key="1">
    <citation type="submission" date="2015-11" db="EMBL/GenBank/DDBJ databases">
        <title>Genomic analysis of 38 Legionella species identifies large and diverse effector repertoires.</title>
        <authorList>
            <person name="Burstein D."/>
            <person name="Amaro F."/>
            <person name="Zusman T."/>
            <person name="Lifshitz Z."/>
            <person name="Cohen O."/>
            <person name="Gilbert J.A."/>
            <person name="Pupko T."/>
            <person name="Shuman H.A."/>
            <person name="Segal G."/>
        </authorList>
    </citation>
    <scope>NUCLEOTIDE SEQUENCE [LARGE SCALE GENOMIC DNA]</scope>
    <source>
        <strain evidence="6 7">SC-63-C7</strain>
    </source>
</reference>
<dbReference type="NCBIfam" id="TIGR00012">
    <property type="entry name" value="L29"/>
    <property type="match status" value="1"/>
</dbReference>
<evidence type="ECO:0000256" key="5">
    <source>
        <dbReference type="HAMAP-Rule" id="MF_00374"/>
    </source>
</evidence>
<dbReference type="Gene3D" id="1.10.287.310">
    <property type="match status" value="1"/>
</dbReference>
<dbReference type="GO" id="GO:0022625">
    <property type="term" value="C:cytosolic large ribosomal subunit"/>
    <property type="evidence" value="ECO:0007669"/>
    <property type="project" value="TreeGrafter"/>
</dbReference>
<dbReference type="STRING" id="45074.Lsan_1748"/>
<evidence type="ECO:0000256" key="2">
    <source>
        <dbReference type="ARBA" id="ARBA00022980"/>
    </source>
</evidence>
<dbReference type="PANTHER" id="PTHR10916:SF0">
    <property type="entry name" value="LARGE RIBOSOMAL SUBUNIT PROTEIN UL29C"/>
    <property type="match status" value="1"/>
</dbReference>
<sequence>MKKIDELRGLSIEELQNELLSLRKEQLNLRMKKASGSLDKTHLITMVRKSVARVKTMLTEKAGK</sequence>
<accession>A0A0W0Z1Q0</accession>
<keyword evidence="3 5" id="KW-0687">Ribonucleoprotein</keyword>
<keyword evidence="7" id="KW-1185">Reference proteome</keyword>
<dbReference type="InterPro" id="IPR036049">
    <property type="entry name" value="Ribosomal_uL29_sf"/>
</dbReference>
<gene>
    <name evidence="5 6" type="primary">rpmC</name>
    <name evidence="6" type="ORF">Lsan_1748</name>
</gene>
<proteinExistence type="inferred from homology"/>
<dbReference type="HAMAP" id="MF_00374">
    <property type="entry name" value="Ribosomal_uL29"/>
    <property type="match status" value="1"/>
</dbReference>
<keyword evidence="2 5" id="KW-0689">Ribosomal protein</keyword>
<dbReference type="SUPFAM" id="SSF46561">
    <property type="entry name" value="Ribosomal protein L29 (L29p)"/>
    <property type="match status" value="1"/>
</dbReference>
<dbReference type="GO" id="GO:0003735">
    <property type="term" value="F:structural constituent of ribosome"/>
    <property type="evidence" value="ECO:0007669"/>
    <property type="project" value="InterPro"/>
</dbReference>
<organism evidence="6 7">
    <name type="scientific">Legionella santicrucis</name>
    <dbReference type="NCBI Taxonomy" id="45074"/>
    <lineage>
        <taxon>Bacteria</taxon>
        <taxon>Pseudomonadati</taxon>
        <taxon>Pseudomonadota</taxon>
        <taxon>Gammaproteobacteria</taxon>
        <taxon>Legionellales</taxon>
        <taxon>Legionellaceae</taxon>
        <taxon>Legionella</taxon>
    </lineage>
</organism>
<dbReference type="PANTHER" id="PTHR10916">
    <property type="entry name" value="60S RIBOSOMAL PROTEIN L35/50S RIBOSOMAL PROTEIN L29"/>
    <property type="match status" value="1"/>
</dbReference>
<evidence type="ECO:0000256" key="1">
    <source>
        <dbReference type="ARBA" id="ARBA00009254"/>
    </source>
</evidence>
<dbReference type="Pfam" id="PF00831">
    <property type="entry name" value="Ribosomal_L29"/>
    <property type="match status" value="1"/>
</dbReference>
<dbReference type="EMBL" id="LNYU01000032">
    <property type="protein sequence ID" value="KTD63088.1"/>
    <property type="molecule type" value="Genomic_DNA"/>
</dbReference>
<dbReference type="InterPro" id="IPR050063">
    <property type="entry name" value="Ribosomal_protein_uL29"/>
</dbReference>
<dbReference type="CDD" id="cd00427">
    <property type="entry name" value="Ribosomal_L29_HIP"/>
    <property type="match status" value="1"/>
</dbReference>
<evidence type="ECO:0000256" key="3">
    <source>
        <dbReference type="ARBA" id="ARBA00023274"/>
    </source>
</evidence>
<dbReference type="InterPro" id="IPR001854">
    <property type="entry name" value="Ribosomal_uL29"/>
</dbReference>
<evidence type="ECO:0000256" key="4">
    <source>
        <dbReference type="ARBA" id="ARBA00035204"/>
    </source>
</evidence>
<dbReference type="FunFam" id="1.10.287.310:FF:000001">
    <property type="entry name" value="50S ribosomal protein L29"/>
    <property type="match status" value="1"/>
</dbReference>
<comment type="caution">
    <text evidence="6">The sequence shown here is derived from an EMBL/GenBank/DDBJ whole genome shotgun (WGS) entry which is preliminary data.</text>
</comment>
<dbReference type="OrthoDB" id="9815192at2"/>
<evidence type="ECO:0000313" key="7">
    <source>
        <dbReference type="Proteomes" id="UP000054703"/>
    </source>
</evidence>
<dbReference type="RefSeq" id="WP_058514037.1">
    <property type="nucleotide sequence ID" value="NZ_CAAAIH010000002.1"/>
</dbReference>
<comment type="similarity">
    <text evidence="1 5">Belongs to the universal ribosomal protein uL29 family.</text>
</comment>
<dbReference type="Proteomes" id="UP000054703">
    <property type="component" value="Unassembled WGS sequence"/>
</dbReference>
<evidence type="ECO:0000313" key="6">
    <source>
        <dbReference type="EMBL" id="KTD63088.1"/>
    </source>
</evidence>
<name>A0A0W0Z1Q0_9GAMM</name>
<protein>
    <recommendedName>
        <fullName evidence="4 5">Large ribosomal subunit protein uL29</fullName>
    </recommendedName>
</protein>